<dbReference type="GO" id="GO:0016151">
    <property type="term" value="F:nickel cation binding"/>
    <property type="evidence" value="ECO:0007669"/>
    <property type="project" value="UniProtKB-UniRule"/>
</dbReference>
<evidence type="ECO:0000256" key="1">
    <source>
        <dbReference type="ARBA" id="ARBA00022596"/>
    </source>
</evidence>
<name>A0A512DSA1_9PROT</name>
<keyword evidence="2 4" id="KW-0479">Metal-binding</keyword>
<dbReference type="GO" id="GO:0016530">
    <property type="term" value="F:metallochaperone activity"/>
    <property type="evidence" value="ECO:0007669"/>
    <property type="project" value="UniProtKB-ARBA"/>
</dbReference>
<dbReference type="NCBIfam" id="TIGR00100">
    <property type="entry name" value="hypA"/>
    <property type="match status" value="1"/>
</dbReference>
<evidence type="ECO:0000313" key="5">
    <source>
        <dbReference type="EMBL" id="GEO39361.1"/>
    </source>
</evidence>
<dbReference type="PANTHER" id="PTHR34535">
    <property type="entry name" value="HYDROGENASE MATURATION FACTOR HYPA"/>
    <property type="match status" value="1"/>
</dbReference>
<proteinExistence type="inferred from homology"/>
<reference evidence="5 6" key="1">
    <citation type="submission" date="2019-07" db="EMBL/GenBank/DDBJ databases">
        <title>Whole genome shotgun sequence of Skermanella aerolata NBRC 106429.</title>
        <authorList>
            <person name="Hosoyama A."/>
            <person name="Uohara A."/>
            <person name="Ohji S."/>
            <person name="Ichikawa N."/>
        </authorList>
    </citation>
    <scope>NUCLEOTIDE SEQUENCE [LARGE SCALE GENOMIC DNA]</scope>
    <source>
        <strain evidence="5 6">NBRC 106429</strain>
    </source>
</reference>
<dbReference type="GO" id="GO:0008270">
    <property type="term" value="F:zinc ion binding"/>
    <property type="evidence" value="ECO:0007669"/>
    <property type="project" value="UniProtKB-UniRule"/>
</dbReference>
<feature type="binding site" evidence="4">
    <location>
        <position position="4"/>
    </location>
    <ligand>
        <name>Ni(2+)</name>
        <dbReference type="ChEBI" id="CHEBI:49786"/>
    </ligand>
</feature>
<feature type="binding site" evidence="4">
    <location>
        <position position="94"/>
    </location>
    <ligand>
        <name>Zn(2+)</name>
        <dbReference type="ChEBI" id="CHEBI:29105"/>
    </ligand>
</feature>
<dbReference type="EMBL" id="BJYZ01000015">
    <property type="protein sequence ID" value="GEO39361.1"/>
    <property type="molecule type" value="Genomic_DNA"/>
</dbReference>
<protein>
    <recommendedName>
        <fullName evidence="4">Hydrogenase maturation factor HypA</fullName>
    </recommendedName>
</protein>
<dbReference type="Gene3D" id="3.30.2320.80">
    <property type="match status" value="1"/>
</dbReference>
<evidence type="ECO:0000256" key="2">
    <source>
        <dbReference type="ARBA" id="ARBA00022723"/>
    </source>
</evidence>
<dbReference type="FunFam" id="3.30.2320.80:FF:000001">
    <property type="entry name" value="Hydrogenase maturation factor HypA"/>
    <property type="match status" value="1"/>
</dbReference>
<dbReference type="Proteomes" id="UP000321523">
    <property type="component" value="Unassembled WGS sequence"/>
</dbReference>
<evidence type="ECO:0000256" key="4">
    <source>
        <dbReference type="HAMAP-Rule" id="MF_00213"/>
    </source>
</evidence>
<dbReference type="HAMAP" id="MF_00213">
    <property type="entry name" value="HypA_HybF"/>
    <property type="match status" value="1"/>
</dbReference>
<comment type="similarity">
    <text evidence="4">Belongs to the HypA/HybF family.</text>
</comment>
<dbReference type="RefSeq" id="WP_244619555.1">
    <property type="nucleotide sequence ID" value="NZ_BJYZ01000015.1"/>
</dbReference>
<gene>
    <name evidence="5" type="primary">hypA2</name>
    <name evidence="4" type="synonym">hypA</name>
    <name evidence="5" type="ORF">SAE02_35090</name>
</gene>
<dbReference type="PANTHER" id="PTHR34535:SF3">
    <property type="entry name" value="HYDROGENASE MATURATION FACTOR HYPA"/>
    <property type="match status" value="1"/>
</dbReference>
<feature type="binding site" evidence="4">
    <location>
        <position position="75"/>
    </location>
    <ligand>
        <name>Zn(2+)</name>
        <dbReference type="ChEBI" id="CHEBI:29105"/>
    </ligand>
</feature>
<evidence type="ECO:0000313" key="6">
    <source>
        <dbReference type="Proteomes" id="UP000321523"/>
    </source>
</evidence>
<organism evidence="5 6">
    <name type="scientific">Skermanella aerolata</name>
    <dbReference type="NCBI Taxonomy" id="393310"/>
    <lineage>
        <taxon>Bacteria</taxon>
        <taxon>Pseudomonadati</taxon>
        <taxon>Pseudomonadota</taxon>
        <taxon>Alphaproteobacteria</taxon>
        <taxon>Rhodospirillales</taxon>
        <taxon>Azospirillaceae</taxon>
        <taxon>Skermanella</taxon>
    </lineage>
</organism>
<keyword evidence="3 4" id="KW-0862">Zinc</keyword>
<dbReference type="AlphaFoldDB" id="A0A512DSA1"/>
<dbReference type="InterPro" id="IPR000688">
    <property type="entry name" value="HypA/HybF"/>
</dbReference>
<accession>A0A512DSA1</accession>
<comment type="caution">
    <text evidence="5">The sequence shown here is derived from an EMBL/GenBank/DDBJ whole genome shotgun (WGS) entry which is preliminary data.</text>
</comment>
<dbReference type="GO" id="GO:0051604">
    <property type="term" value="P:protein maturation"/>
    <property type="evidence" value="ECO:0007669"/>
    <property type="project" value="InterPro"/>
</dbReference>
<feature type="binding site" evidence="4">
    <location>
        <position position="91"/>
    </location>
    <ligand>
        <name>Zn(2+)</name>
        <dbReference type="ChEBI" id="CHEBI:29105"/>
    </ligand>
</feature>
<dbReference type="Pfam" id="PF01155">
    <property type="entry name" value="HypA"/>
    <property type="match status" value="1"/>
</dbReference>
<feature type="binding site" evidence="4">
    <location>
        <position position="78"/>
    </location>
    <ligand>
        <name>Zn(2+)</name>
        <dbReference type="ChEBI" id="CHEBI:29105"/>
    </ligand>
</feature>
<keyword evidence="1 4" id="KW-0533">Nickel</keyword>
<keyword evidence="6" id="KW-1185">Reference proteome</keyword>
<dbReference type="PIRSF" id="PIRSF004761">
    <property type="entry name" value="Hydrgn_mat_HypA"/>
    <property type="match status" value="1"/>
</dbReference>
<evidence type="ECO:0000256" key="3">
    <source>
        <dbReference type="ARBA" id="ARBA00022833"/>
    </source>
</evidence>
<sequence length="115" mass="12283">MPVHEMSLCQGILDIIEERAAVDRFSRVTKVRLSIGALSHVDPKAIGFGFDVVTRDTVADGAVLEIDQPPGQAFCMACSSTVTIPTRGQPCPSCGSHQLMVVGGDELRVDELEVS</sequence>
<comment type="function">
    <text evidence="4">Involved in the maturation of [NiFe] hydrogenases. Required for nickel insertion into the metal center of the hydrogenase.</text>
</comment>